<gene>
    <name evidence="4" type="ORF">CTheo_1386</name>
</gene>
<dbReference type="Proteomes" id="UP000383932">
    <property type="component" value="Unassembled WGS sequence"/>
</dbReference>
<dbReference type="GO" id="GO:0005634">
    <property type="term" value="C:nucleus"/>
    <property type="evidence" value="ECO:0007669"/>
    <property type="project" value="TreeGrafter"/>
</dbReference>
<dbReference type="GO" id="GO:0032993">
    <property type="term" value="C:protein-DNA complex"/>
    <property type="evidence" value="ECO:0007669"/>
    <property type="project" value="TreeGrafter"/>
</dbReference>
<dbReference type="GO" id="GO:0032131">
    <property type="term" value="F:alkylated DNA binding"/>
    <property type="evidence" value="ECO:0007669"/>
    <property type="project" value="TreeGrafter"/>
</dbReference>
<sequence>MAARVARFATLSATRMRSAAALYAPILTEYGTRVNPTPTRQPREVSLATLGSPAPKKRAQIFIEIPKPPKSPSPPRSSQPLKPHGSTTIPIIPPFIEPAYDSILIPPELPFSLVEARNHLIRADSRFATVFEELPCYLYENLEPVDPFQFLVNIMLGSGPYLKFVRHRFLRLFDPSLPENIPTTPENPLNYTFPSPSQVANAGLSTLKSIGMRDSTAKYILNLATGFVNGRLSTEKLADVSNGVLINTRGIGPVTVDRFAMFGLHHPNVLPTGDLTIQRGLLHWVLSSHAPERYSLRLNPKMLPKVDEFHGEAPPAPGSKQPGEIDINEGILLPAASAPIPLPGGVTVEELQSRVEGKVVRGGAYLSLEEMVGLTRAWAPYLSLGMYYMWSVVNPK</sequence>
<dbReference type="InterPro" id="IPR011257">
    <property type="entry name" value="DNA_glycosylase"/>
</dbReference>
<evidence type="ECO:0000313" key="4">
    <source>
        <dbReference type="EMBL" id="KAB5595098.1"/>
    </source>
</evidence>
<keyword evidence="2" id="KW-0234">DNA repair</keyword>
<reference evidence="4 5" key="1">
    <citation type="journal article" date="2019" name="Fungal Biol. Biotechnol.">
        <title>Draft genome sequence of fastidious pathogen Ceratobasidium theobromae, which causes vascular-streak dieback in Theobroma cacao.</title>
        <authorList>
            <person name="Ali S.S."/>
            <person name="Asman A."/>
            <person name="Shao J."/>
            <person name="Firmansyah A.P."/>
            <person name="Susilo A.W."/>
            <person name="Rosmana A."/>
            <person name="McMahon P."/>
            <person name="Junaid M."/>
            <person name="Guest D."/>
            <person name="Kheng T.Y."/>
            <person name="Meinhardt L.W."/>
            <person name="Bailey B.A."/>
        </authorList>
    </citation>
    <scope>NUCLEOTIDE SEQUENCE [LARGE SCALE GENOMIC DNA]</scope>
    <source>
        <strain evidence="4 5">CT2</strain>
    </source>
</reference>
<dbReference type="GO" id="GO:0043916">
    <property type="term" value="F:DNA-7-methylguanine glycosylase activity"/>
    <property type="evidence" value="ECO:0007669"/>
    <property type="project" value="TreeGrafter"/>
</dbReference>
<keyword evidence="5" id="KW-1185">Reference proteome</keyword>
<dbReference type="GO" id="GO:0008725">
    <property type="term" value="F:DNA-3-methyladenine glycosylase activity"/>
    <property type="evidence" value="ECO:0007669"/>
    <property type="project" value="TreeGrafter"/>
</dbReference>
<dbReference type="PANTHER" id="PTHR43003">
    <property type="entry name" value="DNA-3-METHYLADENINE GLYCOSYLASE"/>
    <property type="match status" value="1"/>
</dbReference>
<comment type="caution">
    <text evidence="4">The sequence shown here is derived from an EMBL/GenBank/DDBJ whole genome shotgun (WGS) entry which is preliminary data.</text>
</comment>
<accession>A0A5N5QTW7</accession>
<evidence type="ECO:0000313" key="5">
    <source>
        <dbReference type="Proteomes" id="UP000383932"/>
    </source>
</evidence>
<dbReference type="InterPro" id="IPR051912">
    <property type="entry name" value="Alkylbase_DNA_Glycosylase/TA"/>
</dbReference>
<dbReference type="GO" id="GO:0006307">
    <property type="term" value="P:DNA alkylation repair"/>
    <property type="evidence" value="ECO:0007669"/>
    <property type="project" value="TreeGrafter"/>
</dbReference>
<organism evidence="4 5">
    <name type="scientific">Ceratobasidium theobromae</name>
    <dbReference type="NCBI Taxonomy" id="1582974"/>
    <lineage>
        <taxon>Eukaryota</taxon>
        <taxon>Fungi</taxon>
        <taxon>Dikarya</taxon>
        <taxon>Basidiomycota</taxon>
        <taxon>Agaricomycotina</taxon>
        <taxon>Agaricomycetes</taxon>
        <taxon>Cantharellales</taxon>
        <taxon>Ceratobasidiaceae</taxon>
        <taxon>Ceratobasidium</taxon>
    </lineage>
</organism>
<dbReference type="GO" id="GO:0006285">
    <property type="term" value="P:base-excision repair, AP site formation"/>
    <property type="evidence" value="ECO:0007669"/>
    <property type="project" value="TreeGrafter"/>
</dbReference>
<name>A0A5N5QTW7_9AGAM</name>
<dbReference type="PANTHER" id="PTHR43003:SF5">
    <property type="entry name" value="DNA-3-METHYLADENINE GLYCOSYLASE"/>
    <property type="match status" value="1"/>
</dbReference>
<dbReference type="SUPFAM" id="SSF48150">
    <property type="entry name" value="DNA-glycosylase"/>
    <property type="match status" value="1"/>
</dbReference>
<dbReference type="Gene3D" id="1.10.340.30">
    <property type="entry name" value="Hypothetical protein, domain 2"/>
    <property type="match status" value="1"/>
</dbReference>
<proteinExistence type="predicted"/>
<dbReference type="EMBL" id="SSOP01000012">
    <property type="protein sequence ID" value="KAB5595098.1"/>
    <property type="molecule type" value="Genomic_DNA"/>
</dbReference>
<feature type="region of interest" description="Disordered" evidence="3">
    <location>
        <begin position="65"/>
        <end position="84"/>
    </location>
</feature>
<dbReference type="OrthoDB" id="415889at2759"/>
<dbReference type="AlphaFoldDB" id="A0A5N5QTW7"/>
<protein>
    <submittedName>
        <fullName evidence="4">DNA-3-methyladenine glycosylase II</fullName>
    </submittedName>
</protein>
<feature type="compositionally biased region" description="Pro residues" evidence="3">
    <location>
        <begin position="66"/>
        <end position="77"/>
    </location>
</feature>
<evidence type="ECO:0000256" key="3">
    <source>
        <dbReference type="SAM" id="MobiDB-lite"/>
    </source>
</evidence>
<evidence type="ECO:0000256" key="2">
    <source>
        <dbReference type="ARBA" id="ARBA00023204"/>
    </source>
</evidence>
<dbReference type="Gene3D" id="1.10.1670.40">
    <property type="match status" value="1"/>
</dbReference>
<evidence type="ECO:0000256" key="1">
    <source>
        <dbReference type="ARBA" id="ARBA00022763"/>
    </source>
</evidence>
<keyword evidence="1" id="KW-0227">DNA damage</keyword>